<sequence>MSADRYICCDDRRRTLLSQPPANASFTGIDYIEIRAGETTLLPTFIDVMLVNPLPGAAPALTTENFRLAGGVRYPAPADFELLPQGAEPRLYTLEVAAGQLTDFSAYRLAIVRGDDDGAPPAFVDARLAAVDFSFKIGCASDYDCAPDCEEEAEALAADPVFDYRVRDYQGFRRLMLDRIAALVPGFGGDNPVDLTTTLVEALAYRADQLSYKLDWVGTEAFLSTARSRTSIARHARLVDYPVGEGASARLFARFRVEDAAAEGMLLPAATPLLLREEGADPVIAASDYARRLKGIATVFETVGALRLWDWQGSIAFHSWAADECRLPRGALAATLVDASPAGGALAAGDFLLLAETHSPENGKAEDADLAHRHVVRLTRVTPVADVLQPGLKLVTVEWDQADALPFDLVIQAKVDGDAAPATLCAEAAGNIMLADHGASMPPAAHLALTPAETDAVRPRLSPPAPFDDGTWRPILDRGDVARVQHIDLGGVDAAGPAAALAHVDPAECHAALWLDDDFAGWAARPDLLESSRYSRDFVVEEAIDGRVTLRFGDDINGLAPTVGTRFSVGGRFGSGRRANVGAGAIGHVVLKDSIAKRRISVSNPLGAQGGADPESVADIRIHAPVAFRRQERAVVAEDYAARARTHHEVADAVAVPMWTGAWQTILLYIDRNGGAAVDAAFTRDLLRHMEDYRLIGFDIAVRAARLVPLDIELMVCAAPHALRSSVAAGVRAALRPGGADRPGFFHPDHFDFGAPLYLSQLVAAAMAVDGVESVTPRKFQRFGRLADGELAAGVIRPGALEVLQLSDDASFPEQGRLGLVMGGGR</sequence>
<dbReference type="AlphaFoldDB" id="A0AAC8YZ35"/>
<reference evidence="1 2" key="2">
    <citation type="journal article" date="2016" name="Genome Announc.">
        <title>Complete Genome Sequence of Sphingopyxis macrogoltabida Strain 203N (NBRC 111659), a Polyethylene Glycol Degrader.</title>
        <authorList>
            <person name="Ohtsubo Y."/>
            <person name="Nonoyama S."/>
            <person name="Nagata Y."/>
            <person name="Numata M."/>
            <person name="Tsuchikane K."/>
            <person name="Hosoyama A."/>
            <person name="Yamazoe A."/>
            <person name="Tsuda M."/>
            <person name="Fujita N."/>
            <person name="Kawai F."/>
        </authorList>
    </citation>
    <scope>NUCLEOTIDE SEQUENCE [LARGE SCALE GENOMIC DNA]</scope>
    <source>
        <strain evidence="1 2">203N</strain>
    </source>
</reference>
<keyword evidence="2" id="KW-1185">Reference proteome</keyword>
<evidence type="ECO:0008006" key="3">
    <source>
        <dbReference type="Google" id="ProtNLM"/>
    </source>
</evidence>
<evidence type="ECO:0000313" key="1">
    <source>
        <dbReference type="EMBL" id="AMU88933.1"/>
    </source>
</evidence>
<reference evidence="2" key="1">
    <citation type="submission" date="2015-11" db="EMBL/GenBank/DDBJ databases">
        <title>Complete genome sequence of a polyethylene-glycol degrader Sphingopyxis macrogoltabida 203N (NBRC 111659).</title>
        <authorList>
            <person name="Yoshiyuki O."/>
            <person name="Shouta N."/>
            <person name="Nagata Y."/>
            <person name="Numata M."/>
            <person name="Tsuchikane K."/>
            <person name="Hosoyama A."/>
            <person name="Yamazoe A."/>
            <person name="Tsuda M."/>
            <person name="Fujita N."/>
            <person name="Kawai F."/>
        </authorList>
    </citation>
    <scope>NUCLEOTIDE SEQUENCE [LARGE SCALE GENOMIC DNA]</scope>
    <source>
        <strain evidence="2">203N</strain>
    </source>
</reference>
<organism evidence="1 2">
    <name type="scientific">Sphingopyxis macrogoltabida</name>
    <name type="common">Sphingomonas macrogoltabidus</name>
    <dbReference type="NCBI Taxonomy" id="33050"/>
    <lineage>
        <taxon>Bacteria</taxon>
        <taxon>Pseudomonadati</taxon>
        <taxon>Pseudomonadota</taxon>
        <taxon>Alphaproteobacteria</taxon>
        <taxon>Sphingomonadales</taxon>
        <taxon>Sphingomonadaceae</taxon>
        <taxon>Sphingopyxis</taxon>
    </lineage>
</organism>
<dbReference type="KEGG" id="smaz:LH19_12150"/>
<dbReference type="Proteomes" id="UP000076088">
    <property type="component" value="Chromosome"/>
</dbReference>
<protein>
    <recommendedName>
        <fullName evidence="3">Baseplate protein J-like domain-containing protein</fullName>
    </recommendedName>
</protein>
<dbReference type="RefSeq" id="WP_054728157.1">
    <property type="nucleotide sequence ID" value="NZ_CP009429.1"/>
</dbReference>
<name>A0AAC8YZ35_SPHMC</name>
<accession>A0AAC8YZ35</accession>
<proteinExistence type="predicted"/>
<evidence type="ECO:0000313" key="2">
    <source>
        <dbReference type="Proteomes" id="UP000076088"/>
    </source>
</evidence>
<dbReference type="EMBL" id="CP013344">
    <property type="protein sequence ID" value="AMU88933.1"/>
    <property type="molecule type" value="Genomic_DNA"/>
</dbReference>
<gene>
    <name evidence="1" type="ORF">ATM17_07735</name>
</gene>